<evidence type="ECO:0000313" key="1">
    <source>
        <dbReference type="EMBL" id="KAJ8722189.1"/>
    </source>
</evidence>
<organism evidence="1 2">
    <name type="scientific">Mythimna loreyi</name>
    <dbReference type="NCBI Taxonomy" id="667449"/>
    <lineage>
        <taxon>Eukaryota</taxon>
        <taxon>Metazoa</taxon>
        <taxon>Ecdysozoa</taxon>
        <taxon>Arthropoda</taxon>
        <taxon>Hexapoda</taxon>
        <taxon>Insecta</taxon>
        <taxon>Pterygota</taxon>
        <taxon>Neoptera</taxon>
        <taxon>Endopterygota</taxon>
        <taxon>Lepidoptera</taxon>
        <taxon>Glossata</taxon>
        <taxon>Ditrysia</taxon>
        <taxon>Noctuoidea</taxon>
        <taxon>Noctuidae</taxon>
        <taxon>Noctuinae</taxon>
        <taxon>Hadenini</taxon>
        <taxon>Mythimna</taxon>
    </lineage>
</organism>
<accession>A0ACC2QPP5</accession>
<evidence type="ECO:0000313" key="2">
    <source>
        <dbReference type="Proteomes" id="UP001231649"/>
    </source>
</evidence>
<name>A0ACC2QPP5_9NEOP</name>
<dbReference type="EMBL" id="CM056792">
    <property type="protein sequence ID" value="KAJ8722189.1"/>
    <property type="molecule type" value="Genomic_DNA"/>
</dbReference>
<dbReference type="Proteomes" id="UP001231649">
    <property type="component" value="Chromosome 16"/>
</dbReference>
<keyword evidence="2" id="KW-1185">Reference proteome</keyword>
<gene>
    <name evidence="1" type="ORF">PYW08_004591</name>
</gene>
<proteinExistence type="predicted"/>
<sequence>MTIHSMTVTDARETTKKHCFSGPYKLKTKIVISALAVLVFISALSGYLIGSADYASRRTAEPPDPIEPRKPSASRLHVFQKAAVCTDAPECSKIGREILTKNGSAVDAAIAAMFCNGLLNQQSMGLGGGFFMIVYLKDEEKAYTVNARDMAPAAATVDMFNGNWDNSFKGPLAIGVPGELRGMWTAYKRWGKLPWDSLIAPTLDLCRTGFQISIAMYDGLLFNPAIKNDPHLRKTYYNTAKGEFHKAGTMVKPSEALCNTLKRIAENGGDELYNGTLAVDFADDLARAGSIITAEDLRQYQAKIMDPIAVPLGNGDTFYSVPPPSSGAILVNILNILSGYNFSASSINSTEDKILTYHRIIEAFKFAYASRTKLGDLDFLDLSEFLSNVTSPDYGNEIRLRINDTTTSNDTATYGADTYNQPDAGTAHISIIAGNGDAVSVTSSINFYYGAAFTTLKTGIVMNNVMDDFSSPGITNAFGLKPSPANFIAPHKRPMSSMCPSIIVDRNGNAKLVIGASGGTKIITSVAMVTMRKLWFDQTIKEAVDEPRIHHQTTPMEIQYEFGVIEDIVNGLRAKGHAMARYRTRGSIICALYRNKTGIYANADFRKGGDVAGMD</sequence>
<reference evidence="1" key="1">
    <citation type="submission" date="2023-03" db="EMBL/GenBank/DDBJ databases">
        <title>Chromosome-level genomes of two armyworms, Mythimna separata and Mythimna loreyi, provide insights into the biosynthesis and reception of sex pheromones.</title>
        <authorList>
            <person name="Zhao H."/>
        </authorList>
    </citation>
    <scope>NUCLEOTIDE SEQUENCE</scope>
    <source>
        <strain evidence="1">BeijingLab</strain>
    </source>
</reference>
<comment type="caution">
    <text evidence="1">The sequence shown here is derived from an EMBL/GenBank/DDBJ whole genome shotgun (WGS) entry which is preliminary data.</text>
</comment>
<protein>
    <submittedName>
        <fullName evidence="1">Uncharacterized protein</fullName>
    </submittedName>
</protein>